<dbReference type="STRING" id="937777.Deipe_0788"/>
<dbReference type="HOGENOM" id="CLU_815644_0_0_0"/>
<accession>K9ZXH2</accession>
<reference evidence="2" key="1">
    <citation type="submission" date="2012-03" db="EMBL/GenBank/DDBJ databases">
        <title>Complete sequence of chromosome of Deinococcus peraridilitoris DSM 19664.</title>
        <authorList>
            <person name="Lucas S."/>
            <person name="Copeland A."/>
            <person name="Lapidus A."/>
            <person name="Glavina del Rio T."/>
            <person name="Dalin E."/>
            <person name="Tice H."/>
            <person name="Bruce D."/>
            <person name="Goodwin L."/>
            <person name="Pitluck S."/>
            <person name="Peters L."/>
            <person name="Mikhailova N."/>
            <person name="Lu M."/>
            <person name="Kyrpides N."/>
            <person name="Mavromatis K."/>
            <person name="Ivanova N."/>
            <person name="Brettin T."/>
            <person name="Detter J.C."/>
            <person name="Han C."/>
            <person name="Larimer F."/>
            <person name="Land M."/>
            <person name="Hauser L."/>
            <person name="Markowitz V."/>
            <person name="Cheng J.-F."/>
            <person name="Hugenholtz P."/>
            <person name="Woyke T."/>
            <person name="Wu D."/>
            <person name="Pukall R."/>
            <person name="Steenblock K."/>
            <person name="Brambilla E."/>
            <person name="Klenk H.-P."/>
            <person name="Eisen J.A."/>
        </authorList>
    </citation>
    <scope>NUCLEOTIDE SEQUENCE [LARGE SCALE GENOMIC DNA]</scope>
    <source>
        <strain evidence="2">DSM 19664 / LMG 22246 / CIP 109416 / KR-200</strain>
    </source>
</reference>
<sequence>MVLGCTSGAVSVVGTAPPWLRELGGLETHYRQTSAPDALRELYAGRADVALVSRPGPLPPRGIGPVVFLPVAVYPVRLAYRLPGVDLQLDLKTACRIFAGRVLTWDHREIAALNPEVRLPSLPILTTARSVPNAASQVFAEACVTGGWWPSTWRKSSWSAGAVNIRTRQREQLADLRVTGSLGLLGPLEQAPDLQVARLRSPGGLFVEASVAQGVDAVPASVYTSLAPVKDAQAYPLRGLVWAVYLREQRYRERGLQEAQALHAFLTALQAQDSEFFTPLPEQERPSVRLTFGGRDLATFKGPPAPRP</sequence>
<evidence type="ECO:0000313" key="1">
    <source>
        <dbReference type="EMBL" id="AFZ66363.1"/>
    </source>
</evidence>
<dbReference type="Proteomes" id="UP000010467">
    <property type="component" value="Chromosome"/>
</dbReference>
<dbReference type="PANTHER" id="PTHR42996">
    <property type="entry name" value="PHOSPHATE-BINDING PROTEIN PSTS"/>
    <property type="match status" value="1"/>
</dbReference>
<gene>
    <name evidence="1" type="ordered locus">Deipe_0788</name>
</gene>
<proteinExistence type="predicted"/>
<dbReference type="EMBL" id="CP003382">
    <property type="protein sequence ID" value="AFZ66363.1"/>
    <property type="molecule type" value="Genomic_DNA"/>
</dbReference>
<dbReference type="PANTHER" id="PTHR42996:SF1">
    <property type="entry name" value="PHOSPHATE-BINDING PROTEIN PSTS"/>
    <property type="match status" value="1"/>
</dbReference>
<evidence type="ECO:0000313" key="2">
    <source>
        <dbReference type="Proteomes" id="UP000010467"/>
    </source>
</evidence>
<keyword evidence="2" id="KW-1185">Reference proteome</keyword>
<dbReference type="PATRIC" id="fig|937777.3.peg.795"/>
<protein>
    <submittedName>
        <fullName evidence="1">Uncharacterized protein</fullName>
    </submittedName>
</protein>
<dbReference type="InterPro" id="IPR050962">
    <property type="entry name" value="Phosphate-bind_PstS"/>
</dbReference>
<dbReference type="AlphaFoldDB" id="K9ZXH2"/>
<dbReference type="eggNOG" id="COG0226">
    <property type="taxonomic scope" value="Bacteria"/>
</dbReference>
<dbReference type="Gene3D" id="3.40.190.10">
    <property type="entry name" value="Periplasmic binding protein-like II"/>
    <property type="match status" value="2"/>
</dbReference>
<dbReference type="SUPFAM" id="SSF53850">
    <property type="entry name" value="Periplasmic binding protein-like II"/>
    <property type="match status" value="1"/>
</dbReference>
<organism evidence="1 2">
    <name type="scientific">Deinococcus peraridilitoris (strain DSM 19664 / LMG 22246 / CIP 109416 / KR-200)</name>
    <dbReference type="NCBI Taxonomy" id="937777"/>
    <lineage>
        <taxon>Bacteria</taxon>
        <taxon>Thermotogati</taxon>
        <taxon>Deinococcota</taxon>
        <taxon>Deinococci</taxon>
        <taxon>Deinococcales</taxon>
        <taxon>Deinococcaceae</taxon>
        <taxon>Deinococcus</taxon>
    </lineage>
</organism>
<dbReference type="KEGG" id="dpd:Deipe_0788"/>
<name>K9ZXH2_DEIPD</name>